<protein>
    <recommendedName>
        <fullName evidence="12">Auxin efflux carrier</fullName>
    </recommendedName>
</protein>
<dbReference type="InterPro" id="IPR045033">
    <property type="entry name" value="PILS1/3/4/5/7"/>
</dbReference>
<dbReference type="GO" id="GO:0016020">
    <property type="term" value="C:membrane"/>
    <property type="evidence" value="ECO:0007669"/>
    <property type="project" value="UniProtKB-SubCell"/>
</dbReference>
<evidence type="ECO:0000256" key="8">
    <source>
        <dbReference type="ARBA" id="ARBA00025752"/>
    </source>
</evidence>
<feature type="transmembrane region" description="Helical" evidence="9">
    <location>
        <begin position="191"/>
        <end position="215"/>
    </location>
</feature>
<keyword evidence="5 9" id="KW-1133">Transmembrane helix</keyword>
<evidence type="ECO:0000256" key="3">
    <source>
        <dbReference type="ARBA" id="ARBA00022448"/>
    </source>
</evidence>
<evidence type="ECO:0000256" key="9">
    <source>
        <dbReference type="SAM" id="Phobius"/>
    </source>
</evidence>
<dbReference type="Pfam" id="PF03547">
    <property type="entry name" value="Mem_trans"/>
    <property type="match status" value="2"/>
</dbReference>
<feature type="transmembrane region" description="Helical" evidence="9">
    <location>
        <begin position="46"/>
        <end position="68"/>
    </location>
</feature>
<comment type="subcellular location">
    <subcellularLocation>
        <location evidence="2">Endomembrane system</location>
    </subcellularLocation>
    <subcellularLocation>
        <location evidence="1">Membrane</location>
        <topology evidence="1">Multi-pass membrane protein</topology>
    </subcellularLocation>
</comment>
<comment type="similarity">
    <text evidence="8">Belongs to the auxin efflux carrier (TC 2.A.69.2) family.</text>
</comment>
<keyword evidence="3" id="KW-0813">Transport</keyword>
<feature type="transmembrane region" description="Helical" evidence="9">
    <location>
        <begin position="363"/>
        <end position="383"/>
    </location>
</feature>
<dbReference type="GO" id="GO:0012505">
    <property type="term" value="C:endomembrane system"/>
    <property type="evidence" value="ECO:0007669"/>
    <property type="project" value="UniProtKB-SubCell"/>
</dbReference>
<feature type="transmembrane region" description="Helical" evidence="9">
    <location>
        <begin position="111"/>
        <end position="135"/>
    </location>
</feature>
<feature type="transmembrane region" description="Helical" evidence="9">
    <location>
        <begin position="312"/>
        <end position="331"/>
    </location>
</feature>
<dbReference type="AlphaFoldDB" id="A0AAW1PDA4"/>
<feature type="transmembrane region" description="Helical" evidence="9">
    <location>
        <begin position="438"/>
        <end position="461"/>
    </location>
</feature>
<keyword evidence="4 9" id="KW-0812">Transmembrane</keyword>
<evidence type="ECO:0000256" key="2">
    <source>
        <dbReference type="ARBA" id="ARBA00004308"/>
    </source>
</evidence>
<dbReference type="PANTHER" id="PTHR31651">
    <property type="match status" value="1"/>
</dbReference>
<dbReference type="InterPro" id="IPR004776">
    <property type="entry name" value="Mem_transp_PIN-like"/>
</dbReference>
<feature type="transmembrane region" description="Helical" evidence="9">
    <location>
        <begin position="221"/>
        <end position="244"/>
    </location>
</feature>
<gene>
    <name evidence="10" type="ORF">WJX72_007038</name>
</gene>
<evidence type="ECO:0000313" key="11">
    <source>
        <dbReference type="Proteomes" id="UP001489004"/>
    </source>
</evidence>
<dbReference type="GO" id="GO:0080162">
    <property type="term" value="P:endoplasmic reticulum to cytosol auxin transport"/>
    <property type="evidence" value="ECO:0007669"/>
    <property type="project" value="InterPro"/>
</dbReference>
<organism evidence="10 11">
    <name type="scientific">[Myrmecia] bisecta</name>
    <dbReference type="NCBI Taxonomy" id="41462"/>
    <lineage>
        <taxon>Eukaryota</taxon>
        <taxon>Viridiplantae</taxon>
        <taxon>Chlorophyta</taxon>
        <taxon>core chlorophytes</taxon>
        <taxon>Trebouxiophyceae</taxon>
        <taxon>Trebouxiales</taxon>
        <taxon>Trebouxiaceae</taxon>
        <taxon>Myrmecia</taxon>
    </lineage>
</organism>
<evidence type="ECO:0000256" key="1">
    <source>
        <dbReference type="ARBA" id="ARBA00004141"/>
    </source>
</evidence>
<evidence type="ECO:0000256" key="5">
    <source>
        <dbReference type="ARBA" id="ARBA00022989"/>
    </source>
</evidence>
<feature type="transmembrane region" description="Helical" evidence="9">
    <location>
        <begin position="509"/>
        <end position="530"/>
    </location>
</feature>
<evidence type="ECO:0008006" key="12">
    <source>
        <dbReference type="Google" id="ProtNLM"/>
    </source>
</evidence>
<evidence type="ECO:0000256" key="7">
    <source>
        <dbReference type="ARBA" id="ARBA00025100"/>
    </source>
</evidence>
<keyword evidence="6 9" id="KW-0472">Membrane</keyword>
<dbReference type="EMBL" id="JALJOR010000012">
    <property type="protein sequence ID" value="KAK9807714.1"/>
    <property type="molecule type" value="Genomic_DNA"/>
</dbReference>
<dbReference type="PANTHER" id="PTHR31651:SF36">
    <property type="entry name" value="AUXIN EFFLUX CARRIER FAMILY PROTEIN"/>
    <property type="match status" value="1"/>
</dbReference>
<proteinExistence type="inferred from homology"/>
<feature type="transmembrane region" description="Helical" evidence="9">
    <location>
        <begin position="80"/>
        <end position="99"/>
    </location>
</feature>
<reference evidence="10 11" key="1">
    <citation type="journal article" date="2024" name="Nat. Commun.">
        <title>Phylogenomics reveals the evolutionary origins of lichenization in chlorophyte algae.</title>
        <authorList>
            <person name="Puginier C."/>
            <person name="Libourel C."/>
            <person name="Otte J."/>
            <person name="Skaloud P."/>
            <person name="Haon M."/>
            <person name="Grisel S."/>
            <person name="Petersen M."/>
            <person name="Berrin J.G."/>
            <person name="Delaux P.M."/>
            <person name="Dal Grande F."/>
            <person name="Keller J."/>
        </authorList>
    </citation>
    <scope>NUCLEOTIDE SEQUENCE [LARGE SCALE GENOMIC DNA]</scope>
    <source>
        <strain evidence="10 11">SAG 2043</strain>
    </source>
</reference>
<sequence>MLSPELAPQAKAGVGAVLQRAWSLLPSLPSWQSVGAKVQAWLQSDVLGASVSATCKLIMICAFVGWLLHTDRLAPNTAPVLSKVAFALLIPCMLFSKVAATLSAQPDPTLFAIPLAASLQVLVGVLLGTLAAKVVEGSYSRKRTIFGWHPLNPAKSAAVIAATTAAATGAPAAAEALLQRPKSAPTGTRQLVLAACSFGNSLTLPLVFLTSLLPAAAADRAAGYTALFLMGWSPLLWSLGYQLLGGAGTPRVKRVGLGTADDVGAAKRSVASNVGTRRGVSFAMVAVTVSEAIRRAASALHKVAKQVINPPLIGVICGVLVGVTPLGSVLFQPKSAAALAVTAQLPMELHVAIGLLRSVADVLSLLGSATLAVQTVVLGASMFPKPVKKLAGGSELERYKAEEEAEEAHDHPASVRPPSLPTSLFRFFVPSDAINRRVLAAVALVRCVCMPMATLGIVAGLNRLGMLPADPVCQLAIMVQGAMPSAQNLVLLMQLREETQPLAPKFAQLLLRLYSIAILPLTLWMAVFAARMPVPLSTMV</sequence>
<dbReference type="Proteomes" id="UP001489004">
    <property type="component" value="Unassembled WGS sequence"/>
</dbReference>
<keyword evidence="11" id="KW-1185">Reference proteome</keyword>
<accession>A0AAW1PDA4</accession>
<name>A0AAW1PDA4_9CHLO</name>
<evidence type="ECO:0000256" key="4">
    <source>
        <dbReference type="ARBA" id="ARBA00022692"/>
    </source>
</evidence>
<evidence type="ECO:0000256" key="6">
    <source>
        <dbReference type="ARBA" id="ARBA00023136"/>
    </source>
</evidence>
<comment type="caution">
    <text evidence="10">The sequence shown here is derived from an EMBL/GenBank/DDBJ whole genome shotgun (WGS) entry which is preliminary data.</text>
</comment>
<evidence type="ECO:0000313" key="10">
    <source>
        <dbReference type="EMBL" id="KAK9807714.1"/>
    </source>
</evidence>
<comment type="function">
    <text evidence="7">Involved in cellular auxin homeostasis by regulating auxin metabolism. Regulates intracellular auxin accumulation at the endoplasmic reticulum and thus auxin availability for nuclear auxin signaling.</text>
</comment>